<dbReference type="NCBIfam" id="NF045973">
    <property type="entry name" value="conju_CD1115"/>
    <property type="match status" value="1"/>
</dbReference>
<dbReference type="RefSeq" id="WP_158867538.1">
    <property type="nucleotide sequence ID" value="NZ_CP046401.1"/>
</dbReference>
<keyword evidence="5" id="KW-1133">Transmembrane helix</keyword>
<dbReference type="Proteomes" id="UP000428260">
    <property type="component" value="Chromosome"/>
</dbReference>
<dbReference type="PANTHER" id="PTHR37937">
    <property type="entry name" value="CONJUGATIVE TRANSFER: DNA TRANSPORT"/>
    <property type="match status" value="1"/>
</dbReference>
<dbReference type="GO" id="GO:0005886">
    <property type="term" value="C:plasma membrane"/>
    <property type="evidence" value="ECO:0007669"/>
    <property type="project" value="UniProtKB-SubCell"/>
</dbReference>
<evidence type="ECO:0000256" key="6">
    <source>
        <dbReference type="ARBA" id="ARBA00023136"/>
    </source>
</evidence>
<evidence type="ECO:0000256" key="5">
    <source>
        <dbReference type="ARBA" id="ARBA00022989"/>
    </source>
</evidence>
<dbReference type="CDD" id="cd01127">
    <property type="entry name" value="TrwB_TraG_TraD_VirD4"/>
    <property type="match status" value="1"/>
</dbReference>
<dbReference type="InterPro" id="IPR051539">
    <property type="entry name" value="T4SS-coupling_protein"/>
</dbReference>
<dbReference type="Gene3D" id="1.10.8.80">
    <property type="entry name" value="Magnesium chelatase subunit I, C-Terminal domain"/>
    <property type="match status" value="1"/>
</dbReference>
<dbReference type="Gene3D" id="3.40.50.300">
    <property type="entry name" value="P-loop containing nucleotide triphosphate hydrolases"/>
    <property type="match status" value="1"/>
</dbReference>
<gene>
    <name evidence="7" type="ORF">GM418_14560</name>
</gene>
<dbReference type="GO" id="GO:0003677">
    <property type="term" value="F:DNA binding"/>
    <property type="evidence" value="ECO:0007669"/>
    <property type="project" value="UniProtKB-KW"/>
</dbReference>
<dbReference type="PANTHER" id="PTHR37937:SF1">
    <property type="entry name" value="CONJUGATIVE TRANSFER: DNA TRANSPORT"/>
    <property type="match status" value="1"/>
</dbReference>
<accession>A0A6I6K4D4</accession>
<evidence type="ECO:0000313" key="7">
    <source>
        <dbReference type="EMBL" id="QGY44844.1"/>
    </source>
</evidence>
<dbReference type="InterPro" id="IPR027417">
    <property type="entry name" value="P-loop_NTPase"/>
</dbReference>
<organism evidence="7 8">
    <name type="scientific">Maribellus comscasis</name>
    <dbReference type="NCBI Taxonomy" id="2681766"/>
    <lineage>
        <taxon>Bacteria</taxon>
        <taxon>Pseudomonadati</taxon>
        <taxon>Bacteroidota</taxon>
        <taxon>Bacteroidia</taxon>
        <taxon>Marinilabiliales</taxon>
        <taxon>Prolixibacteraceae</taxon>
        <taxon>Maribellus</taxon>
    </lineage>
</organism>
<dbReference type="Pfam" id="PF02534">
    <property type="entry name" value="T4SS-DNA_transf"/>
    <property type="match status" value="1"/>
</dbReference>
<keyword evidence="8" id="KW-1185">Reference proteome</keyword>
<comment type="subcellular location">
    <subcellularLocation>
        <location evidence="1">Cell membrane</location>
        <topology evidence="1">Multi-pass membrane protein</topology>
    </subcellularLocation>
</comment>
<proteinExistence type="inferred from homology"/>
<keyword evidence="3" id="KW-1003">Cell membrane</keyword>
<keyword evidence="4" id="KW-0812">Transmembrane</keyword>
<protein>
    <submittedName>
        <fullName evidence="7">Type IV secretion system DNA-binding domain-containing protein</fullName>
    </submittedName>
</protein>
<dbReference type="EMBL" id="CP046401">
    <property type="protein sequence ID" value="QGY44844.1"/>
    <property type="molecule type" value="Genomic_DNA"/>
</dbReference>
<comment type="similarity">
    <text evidence="2">Belongs to the VirD4/TraG family.</text>
</comment>
<evidence type="ECO:0000256" key="1">
    <source>
        <dbReference type="ARBA" id="ARBA00004651"/>
    </source>
</evidence>
<evidence type="ECO:0000256" key="2">
    <source>
        <dbReference type="ARBA" id="ARBA00008806"/>
    </source>
</evidence>
<evidence type="ECO:0000256" key="4">
    <source>
        <dbReference type="ARBA" id="ARBA00022692"/>
    </source>
</evidence>
<dbReference type="AlphaFoldDB" id="A0A6I6K4D4"/>
<dbReference type="InterPro" id="IPR003688">
    <property type="entry name" value="TraG/VirD4"/>
</dbReference>
<evidence type="ECO:0000256" key="3">
    <source>
        <dbReference type="ARBA" id="ARBA00022475"/>
    </source>
</evidence>
<name>A0A6I6K4D4_9BACT</name>
<keyword evidence="7" id="KW-0238">DNA-binding</keyword>
<dbReference type="KEGG" id="mcos:GM418_14560"/>
<keyword evidence="6" id="KW-0472">Membrane</keyword>
<dbReference type="SUPFAM" id="SSF52540">
    <property type="entry name" value="P-loop containing nucleoside triphosphate hydrolases"/>
    <property type="match status" value="1"/>
</dbReference>
<evidence type="ECO:0000313" key="8">
    <source>
        <dbReference type="Proteomes" id="UP000428260"/>
    </source>
</evidence>
<sequence length="457" mass="52668">MLWNFIQWLFGFYQRRKIHGNAKFLQGFSRSSLLNKRNNGLVVDGIHRLSLERSYSHLAIVAPTGAGKTTRFVLPNILNMKDASFVVTDPSGEILQKSEAFLRRKGYNVLTLNFTNIRASHRYNPLSRCQTHSDTRKMAEMLIDAAYQNSHGNDLFWNDSAKGILNLLIRAIKRLAPHQQNLGELYRLLNQFGHGQEEVNRIMSENLDEPSFEEFKAFLSQDDRVMNSILSTAKTALASFSDPGLALLTREDTVAFERLRTEKTALFVIVPEHEVRYYNFMLTVLYTQIFNFCMQLPVNGMPYLPIFFFLDEFGNSGKLPNFSTMMTTLRKRKVSVSLVLQDVEQLVNVYGQADASVILNGGCASRIFYPGLSHKTCDELSRILGTQTVKYRESGFSRLDEFQPDRDREMGIPLMRPEEIMTMPQDRAIFTHANLRPALLKTRPWFRIRKLKRRVNR</sequence>
<reference evidence="7 8" key="1">
    <citation type="submission" date="2019-11" db="EMBL/GenBank/DDBJ databases">
        <authorList>
            <person name="Zheng R.K."/>
            <person name="Sun C.M."/>
        </authorList>
    </citation>
    <scope>NUCLEOTIDE SEQUENCE [LARGE SCALE GENOMIC DNA]</scope>
    <source>
        <strain evidence="7 8">WC007</strain>
    </source>
</reference>